<gene>
    <name evidence="2" type="ORF">FNH05_08110</name>
</gene>
<dbReference type="OrthoDB" id="9180262at2"/>
<name>A0A558D6R7_9PSEU</name>
<feature type="domain" description="SnoaL-like" evidence="1">
    <location>
        <begin position="53"/>
        <end position="181"/>
    </location>
</feature>
<sequence>MTLFPMSYSMSCLPAAAAMRQVVANGLLDDYITVLEYSQMSGEPMTMNESVLRRVADELDIRRTLARLSRAQDDGDREAYKTCFTDRVLLTKSVVIPDWQPRELSVDELADLYFAEVGKLKFAHHLVSNHIIDIDGDEATCLADLYCVFAEDGDGLRSSSLGGRYDLKLRRVDGEWLISERSIVELYAIDSGDVARILA</sequence>
<keyword evidence="3" id="KW-1185">Reference proteome</keyword>
<evidence type="ECO:0000313" key="3">
    <source>
        <dbReference type="Proteomes" id="UP000320011"/>
    </source>
</evidence>
<dbReference type="InterPro" id="IPR032710">
    <property type="entry name" value="NTF2-like_dom_sf"/>
</dbReference>
<evidence type="ECO:0000259" key="1">
    <source>
        <dbReference type="Pfam" id="PF13577"/>
    </source>
</evidence>
<accession>A0A558D6R7</accession>
<organism evidence="2 3">
    <name type="scientific">Amycolatopsis rhizosphaerae</name>
    <dbReference type="NCBI Taxonomy" id="2053003"/>
    <lineage>
        <taxon>Bacteria</taxon>
        <taxon>Bacillati</taxon>
        <taxon>Actinomycetota</taxon>
        <taxon>Actinomycetes</taxon>
        <taxon>Pseudonocardiales</taxon>
        <taxon>Pseudonocardiaceae</taxon>
        <taxon>Amycolatopsis</taxon>
    </lineage>
</organism>
<dbReference type="Proteomes" id="UP000320011">
    <property type="component" value="Unassembled WGS sequence"/>
</dbReference>
<protein>
    <submittedName>
        <fullName evidence="2">Nuclear transport factor 2 family protein</fullName>
    </submittedName>
</protein>
<reference evidence="2 3" key="2">
    <citation type="submission" date="2019-08" db="EMBL/GenBank/DDBJ databases">
        <title>Amycolatopsis acidicola sp. nov., isolated from peat swamp forest soil.</title>
        <authorList>
            <person name="Srisuk N."/>
        </authorList>
    </citation>
    <scope>NUCLEOTIDE SEQUENCE [LARGE SCALE GENOMIC DNA]</scope>
    <source>
        <strain evidence="2 3">TBRC 6029</strain>
    </source>
</reference>
<dbReference type="InterPro" id="IPR037401">
    <property type="entry name" value="SnoaL-like"/>
</dbReference>
<comment type="caution">
    <text evidence="2">The sequence shown here is derived from an EMBL/GenBank/DDBJ whole genome shotgun (WGS) entry which is preliminary data.</text>
</comment>
<dbReference type="SUPFAM" id="SSF54427">
    <property type="entry name" value="NTF2-like"/>
    <property type="match status" value="1"/>
</dbReference>
<dbReference type="EMBL" id="VJWX01000050">
    <property type="protein sequence ID" value="TVT56703.1"/>
    <property type="molecule type" value="Genomic_DNA"/>
</dbReference>
<dbReference type="CDD" id="cd00531">
    <property type="entry name" value="NTF2_like"/>
    <property type="match status" value="1"/>
</dbReference>
<dbReference type="Pfam" id="PF13577">
    <property type="entry name" value="SnoaL_4"/>
    <property type="match status" value="1"/>
</dbReference>
<dbReference type="Gene3D" id="3.10.450.50">
    <property type="match status" value="1"/>
</dbReference>
<proteinExistence type="predicted"/>
<evidence type="ECO:0000313" key="2">
    <source>
        <dbReference type="EMBL" id="TVT56703.1"/>
    </source>
</evidence>
<reference evidence="2 3" key="1">
    <citation type="submission" date="2019-07" db="EMBL/GenBank/DDBJ databases">
        <authorList>
            <person name="Duangmal K."/>
            <person name="Teo W.F.A."/>
        </authorList>
    </citation>
    <scope>NUCLEOTIDE SEQUENCE [LARGE SCALE GENOMIC DNA]</scope>
    <source>
        <strain evidence="2 3">TBRC 6029</strain>
    </source>
</reference>
<dbReference type="AlphaFoldDB" id="A0A558D6R7"/>